<dbReference type="Proteomes" id="UP000030816">
    <property type="component" value="Unassembled WGS sequence"/>
</dbReference>
<evidence type="ECO:0000256" key="3">
    <source>
        <dbReference type="ARBA" id="ARBA00022723"/>
    </source>
</evidence>
<dbReference type="OrthoDB" id="952271at2759"/>
<accession>A0A0B2WQ61</accession>
<comment type="similarity">
    <text evidence="1">Belongs to the peptidase M16 family.</text>
</comment>
<keyword evidence="2" id="KW-0645">Protease</keyword>
<dbReference type="InterPro" id="IPR032632">
    <property type="entry name" value="Peptidase_M16_M"/>
</dbReference>
<comment type="caution">
    <text evidence="11">The sequence shown here is derived from an EMBL/GenBank/DDBJ whole genome shotgun (WGS) entry which is preliminary data.</text>
</comment>
<gene>
    <name evidence="11" type="ORF">MAM_07020</name>
</gene>
<dbReference type="GO" id="GO:0043171">
    <property type="term" value="P:peptide catabolic process"/>
    <property type="evidence" value="ECO:0007669"/>
    <property type="project" value="TreeGrafter"/>
</dbReference>
<keyword evidence="12" id="KW-1185">Reference proteome</keyword>
<organism evidence="11 12">
    <name type="scientific">Metarhizium album (strain ARSEF 1941)</name>
    <dbReference type="NCBI Taxonomy" id="1081103"/>
    <lineage>
        <taxon>Eukaryota</taxon>
        <taxon>Fungi</taxon>
        <taxon>Dikarya</taxon>
        <taxon>Ascomycota</taxon>
        <taxon>Pezizomycotina</taxon>
        <taxon>Sordariomycetes</taxon>
        <taxon>Hypocreomycetidae</taxon>
        <taxon>Hypocreales</taxon>
        <taxon>Clavicipitaceae</taxon>
        <taxon>Metarhizium</taxon>
    </lineage>
</organism>
<dbReference type="GO" id="GO:0005829">
    <property type="term" value="C:cytosol"/>
    <property type="evidence" value="ECO:0007669"/>
    <property type="project" value="TreeGrafter"/>
</dbReference>
<dbReference type="AlphaFoldDB" id="A0A0B2WQ61"/>
<evidence type="ECO:0000256" key="5">
    <source>
        <dbReference type="ARBA" id="ARBA00022833"/>
    </source>
</evidence>
<dbReference type="GO" id="GO:0051603">
    <property type="term" value="P:proteolysis involved in protein catabolic process"/>
    <property type="evidence" value="ECO:0007669"/>
    <property type="project" value="TreeGrafter"/>
</dbReference>
<protein>
    <submittedName>
        <fullName evidence="11">A-pheromone processing metallopeptidase Ste23</fullName>
    </submittedName>
</protein>
<dbReference type="FunFam" id="3.30.830.10:FF:000003">
    <property type="entry name" value="Insulin-degrading enzyme"/>
    <property type="match status" value="1"/>
</dbReference>
<dbReference type="EMBL" id="AZHE01000026">
    <property type="protein sequence ID" value="KHN95135.1"/>
    <property type="molecule type" value="Genomic_DNA"/>
</dbReference>
<dbReference type="InterPro" id="IPR007863">
    <property type="entry name" value="Peptidase_M16_C"/>
</dbReference>
<reference evidence="11 12" key="1">
    <citation type="journal article" date="2014" name="Proc. Natl. Acad. Sci. U.S.A.">
        <title>Trajectory and genomic determinants of fungal-pathogen speciation and host adaptation.</title>
        <authorList>
            <person name="Hu X."/>
            <person name="Xiao G."/>
            <person name="Zheng P."/>
            <person name="Shang Y."/>
            <person name="Su Y."/>
            <person name="Zhang X."/>
            <person name="Liu X."/>
            <person name="Zhan S."/>
            <person name="St Leger R.J."/>
            <person name="Wang C."/>
        </authorList>
    </citation>
    <scope>NUCLEOTIDE SEQUENCE [LARGE SCALE GENOMIC DNA]</scope>
    <source>
        <strain evidence="11 12">ARSEF 1941</strain>
    </source>
</reference>
<feature type="domain" description="Peptidase M16 C-terminal" evidence="8">
    <location>
        <begin position="221"/>
        <end position="383"/>
    </location>
</feature>
<dbReference type="Pfam" id="PF22456">
    <property type="entry name" value="PqqF-like_C_4"/>
    <property type="match status" value="1"/>
</dbReference>
<dbReference type="GeneID" id="63741475"/>
<keyword evidence="3" id="KW-0479">Metal-binding</keyword>
<keyword evidence="4" id="KW-0378">Hydrolase</keyword>
<dbReference type="SUPFAM" id="SSF63411">
    <property type="entry name" value="LuxS/MPP-like metallohydrolase"/>
    <property type="match status" value="4"/>
</dbReference>
<dbReference type="MEROPS" id="M16.008"/>
<proteinExistence type="inferred from homology"/>
<dbReference type="GO" id="GO:0046872">
    <property type="term" value="F:metal ion binding"/>
    <property type="evidence" value="ECO:0007669"/>
    <property type="project" value="UniProtKB-KW"/>
</dbReference>
<dbReference type="STRING" id="1081103.A0A0B2WQ61"/>
<dbReference type="HOGENOM" id="CLU_004639_1_2_1"/>
<evidence type="ECO:0000256" key="2">
    <source>
        <dbReference type="ARBA" id="ARBA00022670"/>
    </source>
</evidence>
<dbReference type="Pfam" id="PF16187">
    <property type="entry name" value="Peptidase_M16_M"/>
    <property type="match status" value="1"/>
</dbReference>
<dbReference type="GO" id="GO:0005739">
    <property type="term" value="C:mitochondrion"/>
    <property type="evidence" value="ECO:0007669"/>
    <property type="project" value="TreeGrafter"/>
</dbReference>
<dbReference type="FunFam" id="3.30.830.10:FF:000004">
    <property type="entry name" value="Putative insulin-degrading enzyme"/>
    <property type="match status" value="1"/>
</dbReference>
<keyword evidence="6" id="KW-0482">Metalloprotease</keyword>
<dbReference type="PANTHER" id="PTHR43690:SF18">
    <property type="entry name" value="INSULIN-DEGRADING ENZYME-RELATED"/>
    <property type="match status" value="1"/>
</dbReference>
<evidence type="ECO:0000256" key="6">
    <source>
        <dbReference type="ARBA" id="ARBA00023049"/>
    </source>
</evidence>
<dbReference type="GO" id="GO:0004222">
    <property type="term" value="F:metalloendopeptidase activity"/>
    <property type="evidence" value="ECO:0007669"/>
    <property type="project" value="TreeGrafter"/>
</dbReference>
<evidence type="ECO:0000259" key="7">
    <source>
        <dbReference type="Pfam" id="PF00675"/>
    </source>
</evidence>
<dbReference type="InterPro" id="IPR011249">
    <property type="entry name" value="Metalloenz_LuxS/M16"/>
</dbReference>
<dbReference type="Gene3D" id="3.30.830.10">
    <property type="entry name" value="Metalloenzyme, LuxS/M16 peptidase-like"/>
    <property type="match status" value="4"/>
</dbReference>
<dbReference type="Pfam" id="PF00675">
    <property type="entry name" value="Peptidase_M16"/>
    <property type="match status" value="1"/>
</dbReference>
<evidence type="ECO:0000256" key="4">
    <source>
        <dbReference type="ARBA" id="ARBA00022801"/>
    </source>
</evidence>
<keyword evidence="5" id="KW-0862">Zinc</keyword>
<sequence>MSPPRSSDLATGRQAAVVLVTDRLEKPLHDLRDYRVVRLENELEVLLVHDPETDKASAALDVNVGNFCDPREMPGLAHGVEHLLFMGTAKFPGENEYGQYLSANSGSSNAYTTSTSTNYYFEVAALPANNDEPSATNPSPLLGALDRFAQFFIAPLFLENTVDRELQAVNEENNKNLQNDIWRLYQLSKSLANPEHPYSQFSTGNLRVLKAIPESRGINVREKFLEFHAKHYSANRMKLVVLGREPLDVLQKWVVELFSGIENKNLSPNRWTEEPVYREADLATQCFAKPVLDSRTLVLMFPSLDEETMFETQPGRYISHLVGHESPGSLMSYLKTKGWVNSISSGAHPGLDHYPQITNIFFQYVAMLRESPPQEWIFEEQKRVAELDFKFAPKVFASKFTSSVSSVMQKPLPREWLLSGQSRLRTFDPSLIAMFLEKLRPENMRLVVVSREFPGNWDETEQWYGTEYRYEKIPSSLMSDLQAAMQMPKSRRLPELRLPRKNEFIPDSLEVEKKEVSKPALAPWVLRNDQGARTWWKKDDTFWVPKAYVCVCLQNPIIFASAENSVKASLFSRLVQDALQEYSYDAQLAGLDYIVSLSTRGLDIRISGYNEKLAVLLKQVAITMRDLDIEEERFRIVHEQLVRAYENSHLEPAYRLTGGYLTWLNADTFYTIDEKAEELKHVTADAVRLFQKQILSQLYIEVYALGNLQRSDAVELTDMVESTLRPRPLPRSQWPIIRSLILPRGSNYVYRRDLKNPQDVNHCVETWFYVGEQGDRQLRGKTLLIEQMMREPAFDQLRTKEALGYVVFTGIRNFSTTTGLRLLIQSNKKPKYLDRRIETFLARFGQKLEQMSDCEFESHKRSLLVRCLEKLRDLGQEAARHWIQIESEYYDFELAQHDADDVTTLTKTQMVQFYKTFFHPSSSTRCRLSLHLKARGLDTKVVEILNEAGVVDVPKKKRKSLDVVRGYLKESRALEGEKLNGIISKLMQCGLAQTSDTAATNGSTEDSSAVETAQVITDVRQFKASLQASPGVRPIKQISEFKETDAKL</sequence>
<feature type="domain" description="Coenzyme PQQ synthesis protein F-like C-terminal lobe" evidence="10">
    <location>
        <begin position="784"/>
        <end position="882"/>
    </location>
</feature>
<feature type="domain" description="Peptidase M16 middle/third" evidence="9">
    <location>
        <begin position="389"/>
        <end position="678"/>
    </location>
</feature>
<dbReference type="RefSeq" id="XP_040676201.1">
    <property type="nucleotide sequence ID" value="XM_040825818.1"/>
</dbReference>
<dbReference type="InterPro" id="IPR050626">
    <property type="entry name" value="Peptidase_M16"/>
</dbReference>
<evidence type="ECO:0000259" key="8">
    <source>
        <dbReference type="Pfam" id="PF05193"/>
    </source>
</evidence>
<evidence type="ECO:0000259" key="10">
    <source>
        <dbReference type="Pfam" id="PF22456"/>
    </source>
</evidence>
<evidence type="ECO:0000256" key="1">
    <source>
        <dbReference type="ARBA" id="ARBA00007261"/>
    </source>
</evidence>
<dbReference type="Pfam" id="PF05193">
    <property type="entry name" value="Peptidase_M16_C"/>
    <property type="match status" value="1"/>
</dbReference>
<dbReference type="PANTHER" id="PTHR43690">
    <property type="entry name" value="NARDILYSIN"/>
    <property type="match status" value="1"/>
</dbReference>
<dbReference type="InterPro" id="IPR054734">
    <property type="entry name" value="PqqF-like_C_4"/>
</dbReference>
<evidence type="ECO:0000259" key="9">
    <source>
        <dbReference type="Pfam" id="PF16187"/>
    </source>
</evidence>
<feature type="domain" description="Peptidase M16 N-terminal" evidence="7">
    <location>
        <begin position="45"/>
        <end position="195"/>
    </location>
</feature>
<dbReference type="InterPro" id="IPR011765">
    <property type="entry name" value="Pept_M16_N"/>
</dbReference>
<evidence type="ECO:0000313" key="12">
    <source>
        <dbReference type="Proteomes" id="UP000030816"/>
    </source>
</evidence>
<evidence type="ECO:0000313" key="11">
    <source>
        <dbReference type="EMBL" id="KHN95135.1"/>
    </source>
</evidence>
<name>A0A0B2WQ61_METAS</name>